<dbReference type="EMBL" id="LUCH01000664">
    <property type="protein sequence ID" value="KAF5404596.1"/>
    <property type="molecule type" value="Genomic_DNA"/>
</dbReference>
<dbReference type="AlphaFoldDB" id="A0A8J4TM47"/>
<sequence length="869" mass="96120">MLSAFGRKQRTKPGYKPHYLTTQMPLAQPEISNTCSDDQMAGEIEQHKLVLRSSLLNDFSSDKTKRRSCSASPQPNLNGRRGPGASVTFQSTLPTEVWLASPSPSPPLSDHKKRSPNSRMAYSVSDDWVVRETCSVKDTKQTRTRGKKFARRSTKIDFKSWLSDMELDDSSDETNPSGVSQHSVSSCSSTDESLPGLDRRTERQISSSNTTVTTDSSSSLDLQLVRKGNETQSGVCTKSRAYSNGQKGLRVRKCNSEKKRRATLPTTQSIDRSSSSSSSTSGDDELSALGWDEKAIAALANRGKNRKQYKLRLPDTISDMTAKTESKSAPCSNHTKDVIAERVVSSLQTVKQTPFNNKNQPSLERALSHPHSCVLARRTNRSGRELVDYTGLSSRQPRTYQNNIVNTGLTQDLHTELLAVITTNYKPTPQWEQEYQVLIVREGEYVCVLSQPMPSRRTVGSANCKQLYDVHNKHTKNDIMLKQSTNETNTWLYVRRWCVDHLIATGPPGFVPHHYCRLLTSSEILALYQRSQSVRASRCQNLLPTAITSASCQIHSAVVPCPKLSKVPNDVALKVKHMDIREVPFTQKSLPKRFCDSNSPTPSLHPLVHSGTMLYEFQPMHLGLSITDHSTLPPPPPGFGSGGSFGSEIEDRDSGRGPSSGSEWGSGRGGSSTVTLDRSTMDKTFSDIGLERKPSQTDDRLRNTKSAEESQLRWYANDGSLFSSELSSNRVDELCSRDSALQSPSTNVNDLTRQVQTKAGEYQTHSEHGSTTITLTTRTGCTPVLEMRPGATPILYARSFGNSAATTNENESLVTSTTTTCTTIIDSKVNHESQITHQDQVSTADPGQWEPYKTVIHVNENTLEKFTLV</sequence>
<proteinExistence type="predicted"/>
<evidence type="ECO:0000256" key="1">
    <source>
        <dbReference type="SAM" id="MobiDB-lite"/>
    </source>
</evidence>
<dbReference type="OrthoDB" id="6256217at2759"/>
<evidence type="ECO:0000313" key="3">
    <source>
        <dbReference type="Proteomes" id="UP000748531"/>
    </source>
</evidence>
<name>A0A8J4TM47_9TREM</name>
<feature type="compositionally biased region" description="Basic residues" evidence="1">
    <location>
        <begin position="249"/>
        <end position="262"/>
    </location>
</feature>
<feature type="region of interest" description="Disordered" evidence="1">
    <location>
        <begin position="626"/>
        <end position="707"/>
    </location>
</feature>
<evidence type="ECO:0000313" key="2">
    <source>
        <dbReference type="EMBL" id="KAF5404596.1"/>
    </source>
</evidence>
<reference evidence="2" key="1">
    <citation type="submission" date="2019-05" db="EMBL/GenBank/DDBJ databases">
        <title>Annotation for the trematode Paragonimus heterotremus.</title>
        <authorList>
            <person name="Choi Y.-J."/>
        </authorList>
    </citation>
    <scope>NUCLEOTIDE SEQUENCE</scope>
    <source>
        <strain evidence="2">LC</strain>
    </source>
</reference>
<feature type="region of interest" description="Disordered" evidence="1">
    <location>
        <begin position="1"/>
        <end position="22"/>
    </location>
</feature>
<feature type="region of interest" description="Disordered" evidence="1">
    <location>
        <begin position="166"/>
        <end position="221"/>
    </location>
</feature>
<feature type="region of interest" description="Disordered" evidence="1">
    <location>
        <begin position="61"/>
        <end position="121"/>
    </location>
</feature>
<feature type="compositionally biased region" description="Low complexity" evidence="1">
    <location>
        <begin position="206"/>
        <end position="219"/>
    </location>
</feature>
<dbReference type="Proteomes" id="UP000748531">
    <property type="component" value="Unassembled WGS sequence"/>
</dbReference>
<gene>
    <name evidence="2" type="ORF">PHET_01970</name>
</gene>
<feature type="compositionally biased region" description="Low complexity" evidence="1">
    <location>
        <begin position="177"/>
        <end position="189"/>
    </location>
</feature>
<feature type="compositionally biased region" description="Basic and acidic residues" evidence="1">
    <location>
        <begin position="679"/>
        <end position="707"/>
    </location>
</feature>
<feature type="region of interest" description="Disordered" evidence="1">
    <location>
        <begin position="247"/>
        <end position="285"/>
    </location>
</feature>
<keyword evidence="3" id="KW-1185">Reference proteome</keyword>
<accession>A0A8J4TM47</accession>
<protein>
    <submittedName>
        <fullName evidence="2">Uncharacterized protein</fullName>
    </submittedName>
</protein>
<organism evidence="2 3">
    <name type="scientific">Paragonimus heterotremus</name>
    <dbReference type="NCBI Taxonomy" id="100268"/>
    <lineage>
        <taxon>Eukaryota</taxon>
        <taxon>Metazoa</taxon>
        <taxon>Spiralia</taxon>
        <taxon>Lophotrochozoa</taxon>
        <taxon>Platyhelminthes</taxon>
        <taxon>Trematoda</taxon>
        <taxon>Digenea</taxon>
        <taxon>Plagiorchiida</taxon>
        <taxon>Troglotremata</taxon>
        <taxon>Troglotrematidae</taxon>
        <taxon>Paragonimus</taxon>
    </lineage>
</organism>
<comment type="caution">
    <text evidence="2">The sequence shown here is derived from an EMBL/GenBank/DDBJ whole genome shotgun (WGS) entry which is preliminary data.</text>
</comment>